<feature type="compositionally biased region" description="Polar residues" evidence="5">
    <location>
        <begin position="61"/>
        <end position="75"/>
    </location>
</feature>
<evidence type="ECO:0000313" key="7">
    <source>
        <dbReference type="Proteomes" id="UP000694867"/>
    </source>
</evidence>
<dbReference type="GO" id="GO:0003723">
    <property type="term" value="F:RNA binding"/>
    <property type="evidence" value="ECO:0007669"/>
    <property type="project" value="TreeGrafter"/>
</dbReference>
<accession>A0AAJ6QY44</accession>
<keyword evidence="2" id="KW-0507">mRNA processing</keyword>
<dbReference type="GeneID" id="100898224"/>
<dbReference type="GO" id="GO:0008380">
    <property type="term" value="P:RNA splicing"/>
    <property type="evidence" value="ECO:0007669"/>
    <property type="project" value="UniProtKB-KW"/>
</dbReference>
<feature type="domain" description="G-patch" evidence="6">
    <location>
        <begin position="358"/>
        <end position="404"/>
    </location>
</feature>
<sequence>METREGTPSSLRAGASIGATHAASASSRTGPSSASEDERKQHKSAEPKSEGCSGRAIENSGPPSGNQSNATSAAVTNAFKNDGSFLEQFRKMQKLNFKLNNQQLARTEAQQRLVEESTGDVVATDDGVPKDRQRAIERLAIAVVVNGKNAETVAAGGNEMSFLATRSGAEYDFYQERVSALSAAKERAEQSGALPMARGEVDREIKRKKRKSRWGDWSDEQTRDPSLLAYAQQVYGSTKLSDEQWKQLEDQRKMRAIFELMQAKKAQQQALDEAGRVKYEYDSDEEVEGGTWEHKRRALEMEKTKRVADTLTHNAYGKHHLGDFLPSEELDKFMERYDRLRNGQSVDFNAYEENKLKEDNVGFKMLQKMGWSEGQGLGAGGSGIKVPVANQGNQEQRGLGAQKVGDLSSEDDEYEAYRKRMMLAYRFRPNPLNNPRRSYY</sequence>
<dbReference type="SMART" id="SM00443">
    <property type="entry name" value="G_patch"/>
    <property type="match status" value="1"/>
</dbReference>
<feature type="region of interest" description="Disordered" evidence="5">
    <location>
        <begin position="1"/>
        <end position="75"/>
    </location>
</feature>
<dbReference type="KEGG" id="goe:100898224"/>
<evidence type="ECO:0000256" key="5">
    <source>
        <dbReference type="SAM" id="MobiDB-lite"/>
    </source>
</evidence>
<dbReference type="AlphaFoldDB" id="A0AAJ6QY44"/>
<evidence type="ECO:0000256" key="3">
    <source>
        <dbReference type="ARBA" id="ARBA00023187"/>
    </source>
</evidence>
<dbReference type="GO" id="GO:0005654">
    <property type="term" value="C:nucleoplasm"/>
    <property type="evidence" value="ECO:0007669"/>
    <property type="project" value="TreeGrafter"/>
</dbReference>
<dbReference type="PANTHER" id="PTHR23340">
    <property type="entry name" value="ARGININE/SERINE RICH SPLICING FACTOR SF4/14"/>
    <property type="match status" value="1"/>
</dbReference>
<feature type="compositionally biased region" description="Low complexity" evidence="5">
    <location>
        <begin position="22"/>
        <end position="34"/>
    </location>
</feature>
<comment type="subcellular location">
    <subcellularLocation>
        <location evidence="1">Nucleus</location>
    </subcellularLocation>
</comment>
<organism evidence="7 8">
    <name type="scientific">Galendromus occidentalis</name>
    <name type="common">western predatory mite</name>
    <dbReference type="NCBI Taxonomy" id="34638"/>
    <lineage>
        <taxon>Eukaryota</taxon>
        <taxon>Metazoa</taxon>
        <taxon>Ecdysozoa</taxon>
        <taxon>Arthropoda</taxon>
        <taxon>Chelicerata</taxon>
        <taxon>Arachnida</taxon>
        <taxon>Acari</taxon>
        <taxon>Parasitiformes</taxon>
        <taxon>Mesostigmata</taxon>
        <taxon>Gamasina</taxon>
        <taxon>Phytoseioidea</taxon>
        <taxon>Phytoseiidae</taxon>
        <taxon>Typhlodrominae</taxon>
        <taxon>Galendromus</taxon>
    </lineage>
</organism>
<keyword evidence="4" id="KW-0539">Nucleus</keyword>
<name>A0AAJ6QY44_9ACAR</name>
<dbReference type="Proteomes" id="UP000694867">
    <property type="component" value="Unplaced"/>
</dbReference>
<evidence type="ECO:0000259" key="6">
    <source>
        <dbReference type="PROSITE" id="PS50174"/>
    </source>
</evidence>
<gene>
    <name evidence="8" type="primary">LOC100898224</name>
</gene>
<dbReference type="PANTHER" id="PTHR23340:SF0">
    <property type="entry name" value="SURP AND G-PATCH DOMAIN-CONTAINING PROTEIN 1 ISOFORM X1"/>
    <property type="match status" value="1"/>
</dbReference>
<keyword evidence="7" id="KW-1185">Reference proteome</keyword>
<keyword evidence="3" id="KW-0508">mRNA splicing</keyword>
<dbReference type="RefSeq" id="XP_003747519.1">
    <property type="nucleotide sequence ID" value="XM_003747471.2"/>
</dbReference>
<evidence type="ECO:0000256" key="4">
    <source>
        <dbReference type="ARBA" id="ARBA00023242"/>
    </source>
</evidence>
<dbReference type="Pfam" id="PF01585">
    <property type="entry name" value="G-patch"/>
    <property type="match status" value="1"/>
</dbReference>
<reference evidence="8" key="1">
    <citation type="submission" date="2025-08" db="UniProtKB">
        <authorList>
            <consortium name="RefSeq"/>
        </authorList>
    </citation>
    <scope>IDENTIFICATION</scope>
</reference>
<evidence type="ECO:0000313" key="8">
    <source>
        <dbReference type="RefSeq" id="XP_003747519.1"/>
    </source>
</evidence>
<protein>
    <submittedName>
        <fullName evidence="8">SURP and G-patch domain-containing protein 1</fullName>
    </submittedName>
</protein>
<dbReference type="PROSITE" id="PS50174">
    <property type="entry name" value="G_PATCH"/>
    <property type="match status" value="1"/>
</dbReference>
<feature type="compositionally biased region" description="Basic and acidic residues" evidence="5">
    <location>
        <begin position="36"/>
        <end position="49"/>
    </location>
</feature>
<proteinExistence type="predicted"/>
<dbReference type="InterPro" id="IPR000467">
    <property type="entry name" value="G_patch_dom"/>
</dbReference>
<feature type="compositionally biased region" description="Polar residues" evidence="5">
    <location>
        <begin position="1"/>
        <end position="10"/>
    </location>
</feature>
<dbReference type="InterPro" id="IPR040169">
    <property type="entry name" value="SUGP1/2"/>
</dbReference>
<evidence type="ECO:0000256" key="2">
    <source>
        <dbReference type="ARBA" id="ARBA00022664"/>
    </source>
</evidence>
<evidence type="ECO:0000256" key="1">
    <source>
        <dbReference type="ARBA" id="ARBA00004123"/>
    </source>
</evidence>
<dbReference type="GO" id="GO:0006397">
    <property type="term" value="P:mRNA processing"/>
    <property type="evidence" value="ECO:0007669"/>
    <property type="project" value="UniProtKB-KW"/>
</dbReference>